<accession>A0A1Y1UG65</accession>
<evidence type="ECO:0000313" key="2">
    <source>
        <dbReference type="EMBL" id="ORX36504.1"/>
    </source>
</evidence>
<feature type="compositionally biased region" description="Polar residues" evidence="1">
    <location>
        <begin position="1"/>
        <end position="11"/>
    </location>
</feature>
<comment type="caution">
    <text evidence="2">The sequence shown here is derived from an EMBL/GenBank/DDBJ whole genome shotgun (WGS) entry which is preliminary data.</text>
</comment>
<evidence type="ECO:0000256" key="1">
    <source>
        <dbReference type="SAM" id="MobiDB-lite"/>
    </source>
</evidence>
<evidence type="ECO:0000313" key="3">
    <source>
        <dbReference type="Proteomes" id="UP000193218"/>
    </source>
</evidence>
<reference evidence="2 3" key="1">
    <citation type="submission" date="2017-03" db="EMBL/GenBank/DDBJ databases">
        <title>Widespread Adenine N6-methylation of Active Genes in Fungi.</title>
        <authorList>
            <consortium name="DOE Joint Genome Institute"/>
            <person name="Mondo S.J."/>
            <person name="Dannebaum R.O."/>
            <person name="Kuo R.C."/>
            <person name="Louie K.B."/>
            <person name="Bewick A.J."/>
            <person name="Labutti K."/>
            <person name="Haridas S."/>
            <person name="Kuo A."/>
            <person name="Salamov A."/>
            <person name="Ahrendt S.R."/>
            <person name="Lau R."/>
            <person name="Bowen B.P."/>
            <person name="Lipzen A."/>
            <person name="Sullivan W."/>
            <person name="Andreopoulos W.B."/>
            <person name="Clum A."/>
            <person name="Lindquist E."/>
            <person name="Daum C."/>
            <person name="Northen T.R."/>
            <person name="Ramamoorthy G."/>
            <person name="Schmitz R.J."/>
            <person name="Gryganskyi A."/>
            <person name="Culley D."/>
            <person name="Magnuson J."/>
            <person name="James T.Y."/>
            <person name="O'Malley M.A."/>
            <person name="Stajich J.E."/>
            <person name="Spatafora J.W."/>
            <person name="Visel A."/>
            <person name="Grigoriev I.V."/>
        </authorList>
    </citation>
    <scope>NUCLEOTIDE SEQUENCE [LARGE SCALE GENOMIC DNA]</scope>
    <source>
        <strain evidence="2 3">NRRL Y-17943</strain>
    </source>
</reference>
<feature type="compositionally biased region" description="Low complexity" evidence="1">
    <location>
        <begin position="594"/>
        <end position="608"/>
    </location>
</feature>
<keyword evidence="3" id="KW-1185">Reference proteome</keyword>
<name>A0A1Y1UG65_9TREE</name>
<protein>
    <submittedName>
        <fullName evidence="2">Uncharacterized protein</fullName>
    </submittedName>
</protein>
<feature type="region of interest" description="Disordered" evidence="1">
    <location>
        <begin position="1"/>
        <end position="23"/>
    </location>
</feature>
<dbReference type="RefSeq" id="XP_021870605.1">
    <property type="nucleotide sequence ID" value="XM_022013477.1"/>
</dbReference>
<proteinExistence type="predicted"/>
<dbReference type="OrthoDB" id="2017782at2759"/>
<sequence>MGINDSSSQAGPSRCPGATAGGKSRLDGLPDNVLSIIAYHIVVNDHGVGSSPSHLLPFLYTSRSIYSKLSFRANPQLYNNLFRATFDHAALMRRYKWMVKHLASMAGRGRNTYDLFSDSESWAEDYKARWITARRMRAIARAKATMIPGVSSEETFLEDAWVVWFLVTENDGKNARFLHKFCNFSQWARVFHREDAIKASMVPGLPVASVEKSLVSWSSLLAGIDPCEDGTEAEIDEKMFALRPYVFACAEYDIFIAPWVEPRLPLITGDKTDRTIDMRLRPQAVSYRRFGQTWRRTPPPYALYCLLEFFRLVDRHFTQQGRHSHALKYSTSFRSDQSTSGLFSMTQIMPSIYHDREWQRSTVCQDPNTSPGLPPMTFYGELQGFWRCQFLTLDFDIYRQILAQDMRVLYTGEYSEQVAETELRETVIVVREEDVGGSGSVLHAGFRQLRPEDDIEDELRAIEAGYGHRVCVDVNAPDQPGWTKEILVTGRVNTGWGRGIVRGRVRAWDGLVSLSVKISVGRDTATSDHGLGTWLWRGYLETGGYFIGRWRDVVNPLSLQGHEGGFGMIRAGDIFYPPHYPQRMEESSTSRYGASASQSSSSPPQQSSIRLNQPGAWLELGMGSNFGARFSREEMMSPAWPAVGHTAPFDRDRECRRPVATCCIP</sequence>
<dbReference type="EMBL" id="NBSH01000008">
    <property type="protein sequence ID" value="ORX36504.1"/>
    <property type="molecule type" value="Genomic_DNA"/>
</dbReference>
<dbReference type="GeneID" id="33555285"/>
<dbReference type="AlphaFoldDB" id="A0A1Y1UG65"/>
<gene>
    <name evidence="2" type="ORF">BD324DRAFT_580977</name>
</gene>
<feature type="region of interest" description="Disordered" evidence="1">
    <location>
        <begin position="584"/>
        <end position="609"/>
    </location>
</feature>
<dbReference type="Proteomes" id="UP000193218">
    <property type="component" value="Unassembled WGS sequence"/>
</dbReference>
<dbReference type="InParanoid" id="A0A1Y1UG65"/>
<dbReference type="STRING" id="4999.A0A1Y1UG65"/>
<organism evidence="2 3">
    <name type="scientific">Kockovaella imperatae</name>
    <dbReference type="NCBI Taxonomy" id="4999"/>
    <lineage>
        <taxon>Eukaryota</taxon>
        <taxon>Fungi</taxon>
        <taxon>Dikarya</taxon>
        <taxon>Basidiomycota</taxon>
        <taxon>Agaricomycotina</taxon>
        <taxon>Tremellomycetes</taxon>
        <taxon>Tremellales</taxon>
        <taxon>Cuniculitremaceae</taxon>
        <taxon>Kockovaella</taxon>
    </lineage>
</organism>